<evidence type="ECO:0000256" key="3">
    <source>
        <dbReference type="ARBA" id="ARBA00022448"/>
    </source>
</evidence>
<dbReference type="PROSITE" id="PS00078">
    <property type="entry name" value="COX2"/>
    <property type="match status" value="1"/>
</dbReference>
<evidence type="ECO:0000256" key="10">
    <source>
        <dbReference type="ARBA" id="ARBA00023008"/>
    </source>
</evidence>
<keyword evidence="4 14" id="KW-0679">Respiratory chain</keyword>
<dbReference type="InterPro" id="IPR034210">
    <property type="entry name" value="CcO_II_C"/>
</dbReference>
<keyword evidence="5 14" id="KW-0812">Transmembrane</keyword>
<evidence type="ECO:0000256" key="1">
    <source>
        <dbReference type="ARBA" id="ARBA00004141"/>
    </source>
</evidence>
<evidence type="ECO:0000256" key="2">
    <source>
        <dbReference type="ARBA" id="ARBA00007866"/>
    </source>
</evidence>
<feature type="transmembrane region" description="Helical" evidence="17">
    <location>
        <begin position="107"/>
        <end position="128"/>
    </location>
</feature>
<evidence type="ECO:0000256" key="9">
    <source>
        <dbReference type="ARBA" id="ARBA00022989"/>
    </source>
</evidence>
<dbReference type="InterPro" id="IPR002429">
    <property type="entry name" value="CcO_II-like_C"/>
</dbReference>
<comment type="function">
    <text evidence="12 15">Subunits I and II form the functional core of the enzyme complex. Electrons originating in cytochrome c are transferred via heme a and Cu(A) to the binuclear center formed by heme a3 and Cu(B).</text>
</comment>
<gene>
    <name evidence="21" type="primary">coxB</name>
    <name evidence="21" type="ORF">EUU23_11315</name>
</gene>
<organism evidence="21 22">
    <name type="scientific">Sphingorhabdus profundilacus</name>
    <dbReference type="NCBI Taxonomy" id="2509718"/>
    <lineage>
        <taxon>Bacteria</taxon>
        <taxon>Pseudomonadati</taxon>
        <taxon>Pseudomonadota</taxon>
        <taxon>Alphaproteobacteria</taxon>
        <taxon>Sphingomonadales</taxon>
        <taxon>Sphingomonadaceae</taxon>
        <taxon>Sphingorhabdus</taxon>
    </lineage>
</organism>
<reference evidence="21 22" key="1">
    <citation type="submission" date="2019-01" db="EMBL/GenBank/DDBJ databases">
        <title>Sphingorhabdus lacus sp.nov., isolated from an oligotrophic freshwater lake.</title>
        <authorList>
            <person name="Park M."/>
        </authorList>
    </citation>
    <scope>NUCLEOTIDE SEQUENCE [LARGE SCALE GENOMIC DNA]</scope>
    <source>
        <strain evidence="21 22">IMCC26285</strain>
    </source>
</reference>
<dbReference type="GO" id="GO:0016491">
    <property type="term" value="F:oxidoreductase activity"/>
    <property type="evidence" value="ECO:0007669"/>
    <property type="project" value="UniProtKB-KW"/>
</dbReference>
<dbReference type="PROSITE" id="PS50857">
    <property type="entry name" value="COX2_CUA"/>
    <property type="match status" value="1"/>
</dbReference>
<feature type="domain" description="Cytochrome oxidase subunit II transmembrane region profile" evidence="20">
    <location>
        <begin position="81"/>
        <end position="177"/>
    </location>
</feature>
<name>A0A6I4LXV8_9SPHN</name>
<comment type="similarity">
    <text evidence="2 14">Belongs to the cytochrome c oxidase subunit 2 family.</text>
</comment>
<dbReference type="Pfam" id="PF00116">
    <property type="entry name" value="COX2"/>
    <property type="match status" value="1"/>
</dbReference>
<dbReference type="GO" id="GO:0042773">
    <property type="term" value="P:ATP synthesis coupled electron transport"/>
    <property type="evidence" value="ECO:0007669"/>
    <property type="project" value="TreeGrafter"/>
</dbReference>
<keyword evidence="9 17" id="KW-1133">Transmembrane helix</keyword>
<comment type="subcellular location">
    <subcellularLocation>
        <location evidence="14">Cell membrane</location>
        <topology evidence="14">Multi-pass membrane protein</topology>
    </subcellularLocation>
    <subcellularLocation>
        <location evidence="1">Membrane</location>
        <topology evidence="1">Multi-pass membrane protein</topology>
    </subcellularLocation>
</comment>
<keyword evidence="8 14" id="KW-0249">Electron transport</keyword>
<dbReference type="Pfam" id="PF02790">
    <property type="entry name" value="COX2_TM"/>
    <property type="match status" value="1"/>
</dbReference>
<dbReference type="GO" id="GO:0004129">
    <property type="term" value="F:cytochrome-c oxidase activity"/>
    <property type="evidence" value="ECO:0007669"/>
    <property type="project" value="UniProtKB-EC"/>
</dbReference>
<dbReference type="InterPro" id="IPR011759">
    <property type="entry name" value="Cyt_c_oxidase_su2_TM_dom"/>
</dbReference>
<evidence type="ECO:0000256" key="14">
    <source>
        <dbReference type="RuleBase" id="RU000456"/>
    </source>
</evidence>
<dbReference type="InterPro" id="IPR008972">
    <property type="entry name" value="Cupredoxin"/>
</dbReference>
<evidence type="ECO:0000256" key="7">
    <source>
        <dbReference type="ARBA" id="ARBA00022967"/>
    </source>
</evidence>
<evidence type="ECO:0000256" key="17">
    <source>
        <dbReference type="SAM" id="Phobius"/>
    </source>
</evidence>
<dbReference type="GO" id="GO:0005886">
    <property type="term" value="C:plasma membrane"/>
    <property type="evidence" value="ECO:0007669"/>
    <property type="project" value="UniProtKB-SubCell"/>
</dbReference>
<dbReference type="SUPFAM" id="SSF81464">
    <property type="entry name" value="Cytochrome c oxidase subunit II-like, transmembrane region"/>
    <property type="match status" value="1"/>
</dbReference>
<evidence type="ECO:0000256" key="11">
    <source>
        <dbReference type="ARBA" id="ARBA00023136"/>
    </source>
</evidence>
<keyword evidence="6 15" id="KW-0479">Metal-binding</keyword>
<feature type="transmembrane region" description="Helical" evidence="17">
    <location>
        <begin position="149"/>
        <end position="167"/>
    </location>
</feature>
<evidence type="ECO:0000256" key="15">
    <source>
        <dbReference type="RuleBase" id="RU004024"/>
    </source>
</evidence>
<evidence type="ECO:0000256" key="18">
    <source>
        <dbReference type="SAM" id="SignalP"/>
    </source>
</evidence>
<dbReference type="PANTHER" id="PTHR22888:SF9">
    <property type="entry name" value="CYTOCHROME C OXIDASE SUBUNIT 2"/>
    <property type="match status" value="1"/>
</dbReference>
<dbReference type="AlphaFoldDB" id="A0A6I4LXV8"/>
<keyword evidence="22" id="KW-1185">Reference proteome</keyword>
<dbReference type="PROSITE" id="PS50999">
    <property type="entry name" value="COX2_TM"/>
    <property type="match status" value="1"/>
</dbReference>
<evidence type="ECO:0000256" key="12">
    <source>
        <dbReference type="ARBA" id="ARBA00024688"/>
    </source>
</evidence>
<evidence type="ECO:0000313" key="21">
    <source>
        <dbReference type="EMBL" id="MVZ98282.1"/>
    </source>
</evidence>
<keyword evidence="11 17" id="KW-0472">Membrane</keyword>
<protein>
    <recommendedName>
        <fullName evidence="15">Cytochrome c oxidase subunit 2</fullName>
        <ecNumber evidence="15">7.1.1.9</ecNumber>
    </recommendedName>
</protein>
<dbReference type="GO" id="GO:0005507">
    <property type="term" value="F:copper ion binding"/>
    <property type="evidence" value="ECO:0007669"/>
    <property type="project" value="InterPro"/>
</dbReference>
<evidence type="ECO:0000256" key="4">
    <source>
        <dbReference type="ARBA" id="ARBA00022660"/>
    </source>
</evidence>
<comment type="caution">
    <text evidence="21">The sequence shown here is derived from an EMBL/GenBank/DDBJ whole genome shotgun (WGS) entry which is preliminary data.</text>
</comment>
<evidence type="ECO:0000259" key="19">
    <source>
        <dbReference type="PROSITE" id="PS50857"/>
    </source>
</evidence>
<dbReference type="NCBIfam" id="TIGR02866">
    <property type="entry name" value="CoxB"/>
    <property type="match status" value="1"/>
</dbReference>
<evidence type="ECO:0000256" key="6">
    <source>
        <dbReference type="ARBA" id="ARBA00022723"/>
    </source>
</evidence>
<feature type="region of interest" description="Disordered" evidence="16">
    <location>
        <begin position="337"/>
        <end position="357"/>
    </location>
</feature>
<dbReference type="Proteomes" id="UP000471147">
    <property type="component" value="Unassembled WGS sequence"/>
</dbReference>
<dbReference type="Gene3D" id="2.60.40.420">
    <property type="entry name" value="Cupredoxins - blue copper proteins"/>
    <property type="match status" value="1"/>
</dbReference>
<dbReference type="InterPro" id="IPR036257">
    <property type="entry name" value="Cyt_c_oxidase_su2_TM_sf"/>
</dbReference>
<evidence type="ECO:0000256" key="13">
    <source>
        <dbReference type="ARBA" id="ARBA00047816"/>
    </source>
</evidence>
<dbReference type="InterPro" id="IPR014222">
    <property type="entry name" value="Cyt_c_oxidase_su2"/>
</dbReference>
<comment type="cofactor">
    <cofactor evidence="15">
        <name>Cu cation</name>
        <dbReference type="ChEBI" id="CHEBI:23378"/>
    </cofactor>
    <text evidence="15">Binds a copper A center.</text>
</comment>
<feature type="domain" description="Cytochrome oxidase subunit II copper A binding" evidence="19">
    <location>
        <begin position="179"/>
        <end position="321"/>
    </location>
</feature>
<dbReference type="PANTHER" id="PTHR22888">
    <property type="entry name" value="CYTOCHROME C OXIDASE, SUBUNIT II"/>
    <property type="match status" value="1"/>
</dbReference>
<keyword evidence="21" id="KW-0560">Oxidoreductase</keyword>
<sequence length="357" mass="37787">MNMLKKILIVLAVMTVPSLAMAQTANPAPAPVTKEIAAPVVATPAAAGAVAAAPAEATAPKSMDGSLPGYTPMKPTEGIGMPKPKEIDFQEQFSDNGQYAKWINNAILLPIITIISLFVLGLLLWVIVRFNRRANPVPSKTTHNTFIEIVWTLVPVLILLGIAYPSLDLLAKQFKPAPADAVTVKVTGYQWYWGYSYPDHGGFEVVSNMLKDKGDVATGERFRTDNDGPKQLAVDNRMVVPAGVPLRIQTTAADVIHAFAVPSLWFKLDAVPGRLNEKSLTITKPGVYFGQCSELCGARHGFMPIAVEALPPEKFAAWVKAQGGQMPGEAAAAAAPAPAAATTPSSAAPAAAVTVTK</sequence>
<dbReference type="SUPFAM" id="SSF49503">
    <property type="entry name" value="Cupredoxins"/>
    <property type="match status" value="1"/>
</dbReference>
<keyword evidence="10 15" id="KW-0186">Copper</keyword>
<dbReference type="EC" id="7.1.1.9" evidence="15"/>
<keyword evidence="3 14" id="KW-0813">Transport</keyword>
<dbReference type="CDD" id="cd13912">
    <property type="entry name" value="CcO_II_C"/>
    <property type="match status" value="1"/>
</dbReference>
<dbReference type="RefSeq" id="WP_160354212.1">
    <property type="nucleotide sequence ID" value="NZ_SDWJ01000002.1"/>
</dbReference>
<accession>A0A6I4LXV8</accession>
<evidence type="ECO:0000256" key="8">
    <source>
        <dbReference type="ARBA" id="ARBA00022982"/>
    </source>
</evidence>
<dbReference type="OrthoDB" id="9781261at2"/>
<evidence type="ECO:0000259" key="20">
    <source>
        <dbReference type="PROSITE" id="PS50999"/>
    </source>
</evidence>
<keyword evidence="18" id="KW-0732">Signal</keyword>
<evidence type="ECO:0000256" key="5">
    <source>
        <dbReference type="ARBA" id="ARBA00022692"/>
    </source>
</evidence>
<evidence type="ECO:0000256" key="16">
    <source>
        <dbReference type="SAM" id="MobiDB-lite"/>
    </source>
</evidence>
<feature type="signal peptide" evidence="18">
    <location>
        <begin position="1"/>
        <end position="22"/>
    </location>
</feature>
<proteinExistence type="inferred from homology"/>
<feature type="chain" id="PRO_5026248292" description="Cytochrome c oxidase subunit 2" evidence="18">
    <location>
        <begin position="23"/>
        <end position="357"/>
    </location>
</feature>
<dbReference type="InterPro" id="IPR001505">
    <property type="entry name" value="Copper_CuA"/>
</dbReference>
<dbReference type="Gene3D" id="1.10.287.90">
    <property type="match status" value="1"/>
</dbReference>
<dbReference type="InterPro" id="IPR045187">
    <property type="entry name" value="CcO_II"/>
</dbReference>
<comment type="catalytic activity">
    <reaction evidence="13 15">
        <text>4 Fe(II)-[cytochrome c] + O2 + 8 H(+)(in) = 4 Fe(III)-[cytochrome c] + 2 H2O + 4 H(+)(out)</text>
        <dbReference type="Rhea" id="RHEA:11436"/>
        <dbReference type="Rhea" id="RHEA-COMP:10350"/>
        <dbReference type="Rhea" id="RHEA-COMP:14399"/>
        <dbReference type="ChEBI" id="CHEBI:15377"/>
        <dbReference type="ChEBI" id="CHEBI:15378"/>
        <dbReference type="ChEBI" id="CHEBI:15379"/>
        <dbReference type="ChEBI" id="CHEBI:29033"/>
        <dbReference type="ChEBI" id="CHEBI:29034"/>
        <dbReference type="EC" id="7.1.1.9"/>
    </reaction>
</comment>
<keyword evidence="7" id="KW-1278">Translocase</keyword>
<dbReference type="PRINTS" id="PR01166">
    <property type="entry name" value="CYCOXIDASEII"/>
</dbReference>
<dbReference type="EMBL" id="SDWJ01000002">
    <property type="protein sequence ID" value="MVZ98282.1"/>
    <property type="molecule type" value="Genomic_DNA"/>
</dbReference>
<evidence type="ECO:0000313" key="22">
    <source>
        <dbReference type="Proteomes" id="UP000471147"/>
    </source>
</evidence>